<proteinExistence type="predicted"/>
<dbReference type="GeneID" id="9188441"/>
<dbReference type="AlphaFoldDB" id="D5G4R9"/>
<dbReference type="HOGENOM" id="CLU_2098611_0_0_1"/>
<keyword evidence="2" id="KW-1185">Reference proteome</keyword>
<evidence type="ECO:0000313" key="2">
    <source>
        <dbReference type="Proteomes" id="UP000006911"/>
    </source>
</evidence>
<gene>
    <name evidence="1" type="ORF">GSTUM_00000069001</name>
</gene>
<reference evidence="1 2" key="1">
    <citation type="journal article" date="2010" name="Nature">
        <title>Perigord black truffle genome uncovers evolutionary origins and mechanisms of symbiosis.</title>
        <authorList>
            <person name="Martin F."/>
            <person name="Kohler A."/>
            <person name="Murat C."/>
            <person name="Balestrini R."/>
            <person name="Coutinho P.M."/>
            <person name="Jaillon O."/>
            <person name="Montanini B."/>
            <person name="Morin E."/>
            <person name="Noel B."/>
            <person name="Percudani R."/>
            <person name="Porcel B."/>
            <person name="Rubini A."/>
            <person name="Amicucci A."/>
            <person name="Amselem J."/>
            <person name="Anthouard V."/>
            <person name="Arcioni S."/>
            <person name="Artiguenave F."/>
            <person name="Aury J.M."/>
            <person name="Ballario P."/>
            <person name="Bolchi A."/>
            <person name="Brenna A."/>
            <person name="Brun A."/>
            <person name="Buee M."/>
            <person name="Cantarel B."/>
            <person name="Chevalier G."/>
            <person name="Couloux A."/>
            <person name="Da Silva C."/>
            <person name="Denoeud F."/>
            <person name="Duplessis S."/>
            <person name="Ghignone S."/>
            <person name="Hilselberger B."/>
            <person name="Iotti M."/>
            <person name="Marcais B."/>
            <person name="Mello A."/>
            <person name="Miranda M."/>
            <person name="Pacioni G."/>
            <person name="Quesneville H."/>
            <person name="Riccioni C."/>
            <person name="Ruotolo R."/>
            <person name="Splivallo R."/>
            <person name="Stocchi V."/>
            <person name="Tisserant E."/>
            <person name="Viscomi A.R."/>
            <person name="Zambonelli A."/>
            <person name="Zampieri E."/>
            <person name="Henrissat B."/>
            <person name="Lebrun M.H."/>
            <person name="Paolocci F."/>
            <person name="Bonfante P."/>
            <person name="Ottonello S."/>
            <person name="Wincker P."/>
        </authorList>
    </citation>
    <scope>NUCLEOTIDE SEQUENCE [LARGE SCALE GENOMIC DNA]</scope>
    <source>
        <strain evidence="1 2">Mel28</strain>
    </source>
</reference>
<protein>
    <submittedName>
        <fullName evidence="1">(Perigord truffle) hypothetical protein</fullName>
    </submittedName>
</protein>
<name>D5G4R9_TUBMM</name>
<dbReference type="Proteomes" id="UP000006911">
    <property type="component" value="Unassembled WGS sequence"/>
</dbReference>
<dbReference type="RefSeq" id="XP_002835348.1">
    <property type="nucleotide sequence ID" value="XM_002835302.1"/>
</dbReference>
<dbReference type="EMBL" id="FN429990">
    <property type="protein sequence ID" value="CAZ79505.1"/>
    <property type="molecule type" value="Genomic_DNA"/>
</dbReference>
<organism evidence="1 2">
    <name type="scientific">Tuber melanosporum (strain Mel28)</name>
    <name type="common">Perigord black truffle</name>
    <dbReference type="NCBI Taxonomy" id="656061"/>
    <lineage>
        <taxon>Eukaryota</taxon>
        <taxon>Fungi</taxon>
        <taxon>Dikarya</taxon>
        <taxon>Ascomycota</taxon>
        <taxon>Pezizomycotina</taxon>
        <taxon>Pezizomycetes</taxon>
        <taxon>Pezizales</taxon>
        <taxon>Tuberaceae</taxon>
        <taxon>Tuber</taxon>
    </lineage>
</organism>
<sequence>MKGGFASQILTILAEPGTSSQLPLWVGTIKYSNIFSQSLNQIYQKKNPDCSGDPKLCFLHRTGTCTRVKYDSLCPHHPPPLPPPVRCLSPPSYPPAPALWKATQTHPARNNRCGGG</sequence>
<dbReference type="KEGG" id="tml:GSTUM_00000069001"/>
<dbReference type="InParanoid" id="D5G4R9"/>
<evidence type="ECO:0000313" key="1">
    <source>
        <dbReference type="EMBL" id="CAZ79505.1"/>
    </source>
</evidence>
<accession>D5G4R9</accession>